<evidence type="ECO:0000256" key="6">
    <source>
        <dbReference type="SAM" id="MobiDB-lite"/>
    </source>
</evidence>
<evidence type="ECO:0000256" key="5">
    <source>
        <dbReference type="RuleBase" id="RU000687"/>
    </source>
</evidence>
<dbReference type="Pfam" id="PF02931">
    <property type="entry name" value="Neur_chan_LBD"/>
    <property type="match status" value="1"/>
</dbReference>
<dbReference type="InterPro" id="IPR018000">
    <property type="entry name" value="Neurotransmitter_ion_chnl_CS"/>
</dbReference>
<feature type="signal peptide" evidence="5">
    <location>
        <begin position="1"/>
        <end position="23"/>
    </location>
</feature>
<dbReference type="PROSITE" id="PS00236">
    <property type="entry name" value="NEUROTR_ION_CHANNEL"/>
    <property type="match status" value="1"/>
</dbReference>
<protein>
    <submittedName>
        <fullName evidence="9">Uncharacterized protein</fullName>
    </submittedName>
</protein>
<dbReference type="PRINTS" id="PR00252">
    <property type="entry name" value="NRIONCHANNEL"/>
</dbReference>
<feature type="transmembrane region" description="Helical" evidence="5">
    <location>
        <begin position="274"/>
        <end position="291"/>
    </location>
</feature>
<accession>A0AAN9BZQ3</accession>
<dbReference type="AlphaFoldDB" id="A0AAN9BZQ3"/>
<organism evidence="9 10">
    <name type="scientific">Littorina saxatilis</name>
    <dbReference type="NCBI Taxonomy" id="31220"/>
    <lineage>
        <taxon>Eukaryota</taxon>
        <taxon>Metazoa</taxon>
        <taxon>Spiralia</taxon>
        <taxon>Lophotrochozoa</taxon>
        <taxon>Mollusca</taxon>
        <taxon>Gastropoda</taxon>
        <taxon>Caenogastropoda</taxon>
        <taxon>Littorinimorpha</taxon>
        <taxon>Littorinoidea</taxon>
        <taxon>Littorinidae</taxon>
        <taxon>Littorina</taxon>
    </lineage>
</organism>
<keyword evidence="5" id="KW-0407">Ion channel</keyword>
<keyword evidence="3 5" id="KW-1133">Transmembrane helix</keyword>
<feature type="transmembrane region" description="Helical" evidence="5">
    <location>
        <begin position="238"/>
        <end position="262"/>
    </location>
</feature>
<evidence type="ECO:0000256" key="4">
    <source>
        <dbReference type="ARBA" id="ARBA00023136"/>
    </source>
</evidence>
<name>A0AAN9BZQ3_9CAEN</name>
<dbReference type="InterPro" id="IPR006029">
    <property type="entry name" value="Neurotrans-gated_channel_TM"/>
</dbReference>
<dbReference type="InterPro" id="IPR006202">
    <property type="entry name" value="Neur_chan_lig-bd"/>
</dbReference>
<reference evidence="9 10" key="1">
    <citation type="submission" date="2024-02" db="EMBL/GenBank/DDBJ databases">
        <title>Chromosome-scale genome assembly of the rough periwinkle Littorina saxatilis.</title>
        <authorList>
            <person name="De Jode A."/>
            <person name="Faria R."/>
            <person name="Formenti G."/>
            <person name="Sims Y."/>
            <person name="Smith T.P."/>
            <person name="Tracey A."/>
            <person name="Wood J.M.D."/>
            <person name="Zagrodzka Z.B."/>
            <person name="Johannesson K."/>
            <person name="Butlin R.K."/>
            <person name="Leder E.H."/>
        </authorList>
    </citation>
    <scope>NUCLEOTIDE SEQUENCE [LARGE SCALE GENOMIC DNA]</scope>
    <source>
        <strain evidence="9">Snail1</strain>
        <tissue evidence="9">Muscle</tissue>
    </source>
</reference>
<feature type="domain" description="Neurotransmitter-gated ion-channel transmembrane" evidence="8">
    <location>
        <begin position="245"/>
        <end position="472"/>
    </location>
</feature>
<keyword evidence="5" id="KW-0406">Ion transport</keyword>
<dbReference type="Gene3D" id="2.70.170.10">
    <property type="entry name" value="Neurotransmitter-gated ion-channel ligand-binding domain"/>
    <property type="match status" value="1"/>
</dbReference>
<dbReference type="GO" id="GO:0016020">
    <property type="term" value="C:membrane"/>
    <property type="evidence" value="ECO:0007669"/>
    <property type="project" value="UniProtKB-SubCell"/>
</dbReference>
<dbReference type="InterPro" id="IPR036719">
    <property type="entry name" value="Neuro-gated_channel_TM_sf"/>
</dbReference>
<evidence type="ECO:0000313" key="10">
    <source>
        <dbReference type="Proteomes" id="UP001374579"/>
    </source>
</evidence>
<evidence type="ECO:0000256" key="2">
    <source>
        <dbReference type="ARBA" id="ARBA00022692"/>
    </source>
</evidence>
<dbReference type="FunFam" id="2.70.170.10:FF:000028">
    <property type="entry name" value="AcetylCholine Receptor"/>
    <property type="match status" value="1"/>
</dbReference>
<comment type="caution">
    <text evidence="9">The sequence shown here is derived from an EMBL/GenBank/DDBJ whole genome shotgun (WGS) entry which is preliminary data.</text>
</comment>
<feature type="region of interest" description="Disordered" evidence="6">
    <location>
        <begin position="331"/>
        <end position="402"/>
    </location>
</feature>
<feature type="transmembrane region" description="Helical" evidence="5">
    <location>
        <begin position="460"/>
        <end position="481"/>
    </location>
</feature>
<dbReference type="InterPro" id="IPR038050">
    <property type="entry name" value="Neuro_actylchol_rec"/>
</dbReference>
<evidence type="ECO:0000313" key="9">
    <source>
        <dbReference type="EMBL" id="KAK7114591.1"/>
    </source>
</evidence>
<dbReference type="PANTHER" id="PTHR18945">
    <property type="entry name" value="NEUROTRANSMITTER GATED ION CHANNEL"/>
    <property type="match status" value="1"/>
</dbReference>
<dbReference type="GO" id="GO:0004888">
    <property type="term" value="F:transmembrane signaling receptor activity"/>
    <property type="evidence" value="ECO:0007669"/>
    <property type="project" value="InterPro"/>
</dbReference>
<evidence type="ECO:0000259" key="8">
    <source>
        <dbReference type="Pfam" id="PF02932"/>
    </source>
</evidence>
<dbReference type="InterPro" id="IPR006201">
    <property type="entry name" value="Neur_channel"/>
</dbReference>
<comment type="subcellular location">
    <subcellularLocation>
        <location evidence="1">Membrane</location>
        <topology evidence="1">Multi-pass membrane protein</topology>
    </subcellularLocation>
</comment>
<dbReference type="CDD" id="cd19051">
    <property type="entry name" value="LGIC_TM_cation"/>
    <property type="match status" value="1"/>
</dbReference>
<feature type="domain" description="Neurotransmitter-gated ion-channel ligand-binding" evidence="7">
    <location>
        <begin position="39"/>
        <end position="237"/>
    </location>
</feature>
<gene>
    <name evidence="9" type="ORF">V1264_000629</name>
</gene>
<evidence type="ECO:0000259" key="7">
    <source>
        <dbReference type="Pfam" id="PF02931"/>
    </source>
</evidence>
<feature type="compositionally biased region" description="Polar residues" evidence="6">
    <location>
        <begin position="374"/>
        <end position="397"/>
    </location>
</feature>
<keyword evidence="5" id="KW-0813">Transport</keyword>
<keyword evidence="10" id="KW-1185">Reference proteome</keyword>
<dbReference type="SUPFAM" id="SSF90112">
    <property type="entry name" value="Neurotransmitter-gated ion-channel transmembrane pore"/>
    <property type="match status" value="1"/>
</dbReference>
<dbReference type="InterPro" id="IPR036734">
    <property type="entry name" value="Neur_chan_lig-bd_sf"/>
</dbReference>
<dbReference type="EMBL" id="JBAMIC010000001">
    <property type="protein sequence ID" value="KAK7114591.1"/>
    <property type="molecule type" value="Genomic_DNA"/>
</dbReference>
<feature type="transmembrane region" description="Helical" evidence="5">
    <location>
        <begin position="303"/>
        <end position="326"/>
    </location>
</feature>
<dbReference type="CDD" id="cd18989">
    <property type="entry name" value="LGIC_ECD_cation"/>
    <property type="match status" value="1"/>
</dbReference>
<dbReference type="SUPFAM" id="SSF63712">
    <property type="entry name" value="Nicotinic receptor ligand binding domain-like"/>
    <property type="match status" value="1"/>
</dbReference>
<keyword evidence="2 5" id="KW-0812">Transmembrane</keyword>
<evidence type="ECO:0000256" key="1">
    <source>
        <dbReference type="ARBA" id="ARBA00004141"/>
    </source>
</evidence>
<feature type="chain" id="PRO_5042666312" evidence="5">
    <location>
        <begin position="24"/>
        <end position="483"/>
    </location>
</feature>
<dbReference type="Pfam" id="PF02932">
    <property type="entry name" value="Neur_chan_memb"/>
    <property type="match status" value="1"/>
</dbReference>
<sequence length="483" mass="53597">MQMNGRIKLHAFGLVFIMILTLSENGFVSASAKKNESNLIRKVLLKYYDTAVRPVLEPTEPLPVNVSIGIKAFIEVDTKKQTMTSFGWLKVEWFDAFLTWNKSEYGIGNVFLPSKDIWHPELVIFNTVKKMDELEGQMIKVKVRHDGKVKWFAGGLFQTFCSIDISRYPVDTQSCSIEVVSWSLNTLFIDLRISQDPFDITLMENHPEWMLVGTGSENVIRGNNFVALRFTFTLKRKVLFYVINIILPIVLLSLMNCLVFLLPVESGEKMTVSVTVFLSFAVFMTLINESLPKNSDTLCLFNAYVAVQMFLSVCSIVMATVIVFIFDKDNDEEGDRSQKKSGCHRGGVSEGVMHPSGLSAEPTSVRELGPQIGSEGSSPAAQDSSLNHTTSTSNGRISSASSSTDSSLALCRASPSVESSSEQPHAGCLVSVCAFWKLLRKAKDGSAKDRREFSKALDKIFFVLTIFLNVFSGIVFIAIMIGS</sequence>
<proteinExistence type="inferred from homology"/>
<dbReference type="GO" id="GO:0005230">
    <property type="term" value="F:extracellular ligand-gated monoatomic ion channel activity"/>
    <property type="evidence" value="ECO:0007669"/>
    <property type="project" value="InterPro"/>
</dbReference>
<evidence type="ECO:0000256" key="3">
    <source>
        <dbReference type="ARBA" id="ARBA00022989"/>
    </source>
</evidence>
<dbReference type="Proteomes" id="UP001374579">
    <property type="component" value="Unassembled WGS sequence"/>
</dbReference>
<dbReference type="Gene3D" id="1.20.58.390">
    <property type="entry name" value="Neurotransmitter-gated ion-channel transmembrane domain"/>
    <property type="match status" value="1"/>
</dbReference>
<comment type="similarity">
    <text evidence="5">Belongs to the ligand-gated ion channel (TC 1.A.9) family.</text>
</comment>
<keyword evidence="4 5" id="KW-0472">Membrane</keyword>
<keyword evidence="5" id="KW-0732">Signal</keyword>